<dbReference type="EMBL" id="KE124780">
    <property type="protein sequence ID" value="EPB80395.1"/>
    <property type="molecule type" value="Genomic_DNA"/>
</dbReference>
<proteinExistence type="predicted"/>
<feature type="compositionally biased region" description="Polar residues" evidence="1">
    <location>
        <begin position="126"/>
        <end position="136"/>
    </location>
</feature>
<sequence length="136" mass="14471">MKILAVIAVSCAIAAVVARPQHKKDGKPTPPSHPHSGTDGPHGGAHGMRKPSSSESGSSEEGHHHGHDDNCHPYFTRAPFESTPEPFNPDMTDYTSYPEGSIEPATDFPVVSGATESADFPEEFTDSTGFYGTVSY</sequence>
<dbReference type="Proteomes" id="UP000054495">
    <property type="component" value="Unassembled WGS sequence"/>
</dbReference>
<keyword evidence="4" id="KW-1185">Reference proteome</keyword>
<keyword evidence="2" id="KW-0732">Signal</keyword>
<organism evidence="3 4">
    <name type="scientific">Ancylostoma ceylanicum</name>
    <dbReference type="NCBI Taxonomy" id="53326"/>
    <lineage>
        <taxon>Eukaryota</taxon>
        <taxon>Metazoa</taxon>
        <taxon>Ecdysozoa</taxon>
        <taxon>Nematoda</taxon>
        <taxon>Chromadorea</taxon>
        <taxon>Rhabditida</taxon>
        <taxon>Rhabditina</taxon>
        <taxon>Rhabditomorpha</taxon>
        <taxon>Strongyloidea</taxon>
        <taxon>Ancylostomatidae</taxon>
        <taxon>Ancylostomatinae</taxon>
        <taxon>Ancylostoma</taxon>
    </lineage>
</organism>
<dbReference type="AlphaFoldDB" id="A0A0D6M8G5"/>
<gene>
    <name evidence="3" type="ORF">ANCCEY_00492</name>
</gene>
<evidence type="ECO:0000256" key="1">
    <source>
        <dbReference type="SAM" id="MobiDB-lite"/>
    </source>
</evidence>
<evidence type="ECO:0000313" key="4">
    <source>
        <dbReference type="Proteomes" id="UP000054495"/>
    </source>
</evidence>
<feature type="signal peptide" evidence="2">
    <location>
        <begin position="1"/>
        <end position="18"/>
    </location>
</feature>
<feature type="compositionally biased region" description="Basic and acidic residues" evidence="1">
    <location>
        <begin position="60"/>
        <end position="71"/>
    </location>
</feature>
<name>A0A0D6M8G5_9BILA</name>
<feature type="chain" id="PRO_5002307682" evidence="2">
    <location>
        <begin position="19"/>
        <end position="136"/>
    </location>
</feature>
<protein>
    <submittedName>
        <fullName evidence="3">Uncharacterized protein</fullName>
    </submittedName>
</protein>
<feature type="region of interest" description="Disordered" evidence="1">
    <location>
        <begin position="19"/>
        <end position="136"/>
    </location>
</feature>
<accession>A0A0D6M8G5</accession>
<evidence type="ECO:0000313" key="3">
    <source>
        <dbReference type="EMBL" id="EPB80395.1"/>
    </source>
</evidence>
<evidence type="ECO:0000256" key="2">
    <source>
        <dbReference type="SAM" id="SignalP"/>
    </source>
</evidence>
<reference evidence="3 4" key="1">
    <citation type="submission" date="2013-05" db="EMBL/GenBank/DDBJ databases">
        <title>Draft genome of the parasitic nematode Anyclostoma ceylanicum.</title>
        <authorList>
            <person name="Mitreva M."/>
        </authorList>
    </citation>
    <scope>NUCLEOTIDE SEQUENCE [LARGE SCALE GENOMIC DNA]</scope>
</reference>